<evidence type="ECO:0000313" key="3">
    <source>
        <dbReference type="Proteomes" id="UP000070501"/>
    </source>
</evidence>
<dbReference type="AlphaFoldDB" id="A0A136IVK9"/>
<accession>A0A136IVK9</accession>
<organism evidence="2 3">
    <name type="scientific">Microdochium bolleyi</name>
    <dbReference type="NCBI Taxonomy" id="196109"/>
    <lineage>
        <taxon>Eukaryota</taxon>
        <taxon>Fungi</taxon>
        <taxon>Dikarya</taxon>
        <taxon>Ascomycota</taxon>
        <taxon>Pezizomycotina</taxon>
        <taxon>Sordariomycetes</taxon>
        <taxon>Xylariomycetidae</taxon>
        <taxon>Xylariales</taxon>
        <taxon>Microdochiaceae</taxon>
        <taxon>Microdochium</taxon>
    </lineage>
</organism>
<gene>
    <name evidence="2" type="ORF">Micbo1qcDRAFT_166242</name>
</gene>
<keyword evidence="3" id="KW-1185">Reference proteome</keyword>
<feature type="compositionally biased region" description="Polar residues" evidence="1">
    <location>
        <begin position="9"/>
        <end position="20"/>
    </location>
</feature>
<proteinExistence type="predicted"/>
<reference evidence="3" key="1">
    <citation type="submission" date="2016-02" db="EMBL/GenBank/DDBJ databases">
        <title>Draft genome sequence of Microdochium bolleyi, a fungal endophyte of beachgrass.</title>
        <authorList>
            <consortium name="DOE Joint Genome Institute"/>
            <person name="David A.S."/>
            <person name="May G."/>
            <person name="Haridas S."/>
            <person name="Lim J."/>
            <person name="Wang M."/>
            <person name="Labutti K."/>
            <person name="Lipzen A."/>
            <person name="Barry K."/>
            <person name="Grigoriev I.V."/>
        </authorList>
    </citation>
    <scope>NUCLEOTIDE SEQUENCE [LARGE SCALE GENOMIC DNA]</scope>
    <source>
        <strain evidence="3">J235TASD1</strain>
    </source>
</reference>
<protein>
    <submittedName>
        <fullName evidence="2">Uncharacterized protein</fullName>
    </submittedName>
</protein>
<evidence type="ECO:0000313" key="2">
    <source>
        <dbReference type="EMBL" id="KXJ88799.1"/>
    </source>
</evidence>
<dbReference type="EMBL" id="KQ964257">
    <property type="protein sequence ID" value="KXJ88799.1"/>
    <property type="molecule type" value="Genomic_DNA"/>
</dbReference>
<dbReference type="InParanoid" id="A0A136IVK9"/>
<dbReference type="Proteomes" id="UP000070501">
    <property type="component" value="Unassembled WGS sequence"/>
</dbReference>
<sequence>MAVWRSRRTQNQDSKNTTLVLTDRTGPVSSSGLQVIVAVKHRPSVAQSRTQQTKRWQRSRRRLALAQDVAAVP</sequence>
<feature type="region of interest" description="Disordered" evidence="1">
    <location>
        <begin position="1"/>
        <end position="25"/>
    </location>
</feature>
<name>A0A136IVK9_9PEZI</name>
<evidence type="ECO:0000256" key="1">
    <source>
        <dbReference type="SAM" id="MobiDB-lite"/>
    </source>
</evidence>